<feature type="region of interest" description="Disordered" evidence="6">
    <location>
        <begin position="1"/>
        <end position="25"/>
    </location>
</feature>
<name>A0ABN6FVX3_9GAMM</name>
<dbReference type="Proteomes" id="UP000681317">
    <property type="component" value="Chromosome"/>
</dbReference>
<dbReference type="InterPro" id="IPR051791">
    <property type="entry name" value="Pra-immunoreactive"/>
</dbReference>
<protein>
    <recommendedName>
        <fullName evidence="8">RDD domain-containing protein</fullName>
    </recommendedName>
</protein>
<keyword evidence="5 7" id="KW-0472">Membrane</keyword>
<gene>
    <name evidence="9" type="ORF">LYSCAS_11710</name>
</gene>
<keyword evidence="2" id="KW-1003">Cell membrane</keyword>
<accession>A0ABN6FVX3</accession>
<organism evidence="9 10">
    <name type="scientific">Noviluteimonas caseinilytica</name>
    <dbReference type="NCBI Taxonomy" id="2675101"/>
    <lineage>
        <taxon>Bacteria</taxon>
        <taxon>Pseudomonadati</taxon>
        <taxon>Pseudomonadota</taxon>
        <taxon>Gammaproteobacteria</taxon>
        <taxon>Lysobacterales</taxon>
        <taxon>Lysobacteraceae</taxon>
        <taxon>Noviluteimonas</taxon>
    </lineage>
</organism>
<keyword evidence="3 7" id="KW-0812">Transmembrane</keyword>
<feature type="transmembrane region" description="Helical" evidence="7">
    <location>
        <begin position="116"/>
        <end position="139"/>
    </location>
</feature>
<evidence type="ECO:0000256" key="2">
    <source>
        <dbReference type="ARBA" id="ARBA00022475"/>
    </source>
</evidence>
<feature type="transmembrane region" description="Helical" evidence="7">
    <location>
        <begin position="67"/>
        <end position="86"/>
    </location>
</feature>
<evidence type="ECO:0000313" key="9">
    <source>
        <dbReference type="EMBL" id="BCT92147.1"/>
    </source>
</evidence>
<evidence type="ECO:0000256" key="3">
    <source>
        <dbReference type="ARBA" id="ARBA00022692"/>
    </source>
</evidence>
<evidence type="ECO:0000259" key="8">
    <source>
        <dbReference type="Pfam" id="PF06271"/>
    </source>
</evidence>
<evidence type="ECO:0000256" key="6">
    <source>
        <dbReference type="SAM" id="MobiDB-lite"/>
    </source>
</evidence>
<dbReference type="Pfam" id="PF06271">
    <property type="entry name" value="RDD"/>
    <property type="match status" value="1"/>
</dbReference>
<feature type="transmembrane region" description="Helical" evidence="7">
    <location>
        <begin position="35"/>
        <end position="55"/>
    </location>
</feature>
<evidence type="ECO:0000256" key="4">
    <source>
        <dbReference type="ARBA" id="ARBA00022989"/>
    </source>
</evidence>
<feature type="domain" description="RDD" evidence="8">
    <location>
        <begin position="32"/>
        <end position="157"/>
    </location>
</feature>
<keyword evidence="10" id="KW-1185">Reference proteome</keyword>
<sequence>MQDPIGANPYAAPAARVEQPVSASSGERSSRAARLGAAVLDNTLLLGPVFLAWFFNGMMVTDAIVGILGAAAVVSAVVLVIDVVLLHRHGQTLGKRWIGIRIVRVDGSRAGLGRTFLLRMLLPGVIGLLPVAGQLFLLVDALAIFGEGRRCLHDHFADTIVVDA</sequence>
<keyword evidence="4 7" id="KW-1133">Transmembrane helix</keyword>
<comment type="subcellular location">
    <subcellularLocation>
        <location evidence="1">Cell membrane</location>
        <topology evidence="1">Multi-pass membrane protein</topology>
    </subcellularLocation>
</comment>
<evidence type="ECO:0000256" key="1">
    <source>
        <dbReference type="ARBA" id="ARBA00004651"/>
    </source>
</evidence>
<evidence type="ECO:0000313" key="10">
    <source>
        <dbReference type="Proteomes" id="UP000681317"/>
    </source>
</evidence>
<dbReference type="PANTHER" id="PTHR36115">
    <property type="entry name" value="PROLINE-RICH ANTIGEN HOMOLOG-RELATED"/>
    <property type="match status" value="1"/>
</dbReference>
<dbReference type="RefSeq" id="WP_213436663.1">
    <property type="nucleotide sequence ID" value="NZ_AP024545.1"/>
</dbReference>
<proteinExistence type="predicted"/>
<evidence type="ECO:0000256" key="5">
    <source>
        <dbReference type="ARBA" id="ARBA00023136"/>
    </source>
</evidence>
<dbReference type="EMBL" id="AP024545">
    <property type="protein sequence ID" value="BCT92147.1"/>
    <property type="molecule type" value="Genomic_DNA"/>
</dbReference>
<dbReference type="InterPro" id="IPR010432">
    <property type="entry name" value="RDD"/>
</dbReference>
<reference evidence="9 10" key="1">
    <citation type="submission" date="2021-03" db="EMBL/GenBank/DDBJ databases">
        <title>Complete Genome Sequences of Two Lysobacter Strains Isolated from Sea Water (Lysobacter caseinilyticus) and Soil (Lysobacter helvus) in South Korea.</title>
        <authorList>
            <person name="Watanabe Y."/>
            <person name="Arakawa K."/>
        </authorList>
    </citation>
    <scope>NUCLEOTIDE SEQUENCE [LARGE SCALE GENOMIC DNA]</scope>
    <source>
        <strain evidence="9 10">KVB24</strain>
    </source>
</reference>
<evidence type="ECO:0000256" key="7">
    <source>
        <dbReference type="SAM" id="Phobius"/>
    </source>
</evidence>